<dbReference type="AlphaFoldDB" id="A0A1G8H240"/>
<dbReference type="Proteomes" id="UP000183263">
    <property type="component" value="Unassembled WGS sequence"/>
</dbReference>
<evidence type="ECO:0000256" key="6">
    <source>
        <dbReference type="ARBA" id="ARBA00022847"/>
    </source>
</evidence>
<keyword evidence="4 9" id="KW-1003">Cell membrane</keyword>
<dbReference type="FunFam" id="1.20.1740.10:FF:000004">
    <property type="entry name" value="Sodium:alanine symporter family protein"/>
    <property type="match status" value="1"/>
</dbReference>
<dbReference type="PRINTS" id="PR00175">
    <property type="entry name" value="NAALASMPORT"/>
</dbReference>
<dbReference type="PANTHER" id="PTHR30330:SF1">
    <property type="entry name" value="AMINO-ACID CARRIER PROTEIN ALST"/>
    <property type="match status" value="1"/>
</dbReference>
<evidence type="ECO:0000256" key="3">
    <source>
        <dbReference type="ARBA" id="ARBA00022448"/>
    </source>
</evidence>
<evidence type="ECO:0000256" key="2">
    <source>
        <dbReference type="ARBA" id="ARBA00009261"/>
    </source>
</evidence>
<feature type="transmembrane region" description="Helical" evidence="9">
    <location>
        <begin position="253"/>
        <end position="276"/>
    </location>
</feature>
<feature type="transmembrane region" description="Helical" evidence="9">
    <location>
        <begin position="317"/>
        <end position="337"/>
    </location>
</feature>
<dbReference type="GO" id="GO:0005283">
    <property type="term" value="F:amino acid:sodium symporter activity"/>
    <property type="evidence" value="ECO:0007669"/>
    <property type="project" value="InterPro"/>
</dbReference>
<dbReference type="Pfam" id="PF01235">
    <property type="entry name" value="Na_Ala_symp"/>
    <property type="match status" value="1"/>
</dbReference>
<evidence type="ECO:0000256" key="5">
    <source>
        <dbReference type="ARBA" id="ARBA00022692"/>
    </source>
</evidence>
<keyword evidence="11" id="KW-1185">Reference proteome</keyword>
<evidence type="ECO:0000256" key="1">
    <source>
        <dbReference type="ARBA" id="ARBA00004651"/>
    </source>
</evidence>
<accession>A0A1G8H240</accession>
<reference evidence="10 11" key="1">
    <citation type="submission" date="2016-10" db="EMBL/GenBank/DDBJ databases">
        <authorList>
            <person name="de Groot N.N."/>
        </authorList>
    </citation>
    <scope>NUCLEOTIDE SEQUENCE [LARGE SCALE GENOMIC DNA]</scope>
    <source>
        <strain evidence="10 11">DSM 44892</strain>
    </source>
</reference>
<keyword evidence="6 9" id="KW-0769">Symport</keyword>
<evidence type="ECO:0000256" key="7">
    <source>
        <dbReference type="ARBA" id="ARBA00022989"/>
    </source>
</evidence>
<comment type="subcellular location">
    <subcellularLocation>
        <location evidence="1 9">Cell membrane</location>
        <topology evidence="1 9">Multi-pass membrane protein</topology>
    </subcellularLocation>
</comment>
<feature type="transmembrane region" description="Helical" evidence="9">
    <location>
        <begin position="78"/>
        <end position="101"/>
    </location>
</feature>
<feature type="transmembrane region" description="Helical" evidence="9">
    <location>
        <begin position="357"/>
        <end position="383"/>
    </location>
</feature>
<organism evidence="10 11">
    <name type="scientific">Rhodococcus triatomae</name>
    <dbReference type="NCBI Taxonomy" id="300028"/>
    <lineage>
        <taxon>Bacteria</taxon>
        <taxon>Bacillati</taxon>
        <taxon>Actinomycetota</taxon>
        <taxon>Actinomycetes</taxon>
        <taxon>Mycobacteriales</taxon>
        <taxon>Nocardiaceae</taxon>
        <taxon>Rhodococcus</taxon>
    </lineage>
</organism>
<dbReference type="NCBIfam" id="TIGR00835">
    <property type="entry name" value="agcS"/>
    <property type="match status" value="1"/>
</dbReference>
<feature type="transmembrane region" description="Helical" evidence="9">
    <location>
        <begin position="107"/>
        <end position="127"/>
    </location>
</feature>
<dbReference type="EMBL" id="FNDN01000004">
    <property type="protein sequence ID" value="SDI00735.1"/>
    <property type="molecule type" value="Genomic_DNA"/>
</dbReference>
<sequence>MLPLHTGRMDGIESLVAEMSDHLWTWLLTPIVVFVGLYMTIRSGVIQLRWIPEMFRTVTDRSPLDEEGRPQSISAFQAFTVSAASRVGVGNIAGVGTAIAIGGPGAIFWMWLMALVVAATSLVESSLGQLFKVRDKGAFRGGPAYYIERGLGKRWAGIAFAITLIMCFPFAFSSLQANTLTATIVGVSGGDESPSWIPFLVGGVLAVLTAMVIFGGVRRIATVSQAAIPIVAFAYLMIGIIIVGINAEQLPAAFASIFTEAWGDSQVLGATLGTIIMTGVKRGMFSNEAGLGSAPNAGASAAVTHPVKQGLVQTLGVYFDTWLVCSITAFIILVSAPDLSDAPRGIYLTQNAIADALGSWTGIMLAVIIFLLAFTSVLGNYYYGETNIQFITSRPRVLTVFRNAVIVVVFLGSIASADLIWNLADGIMGIMALINLIAIMLLSGVAMKLVKDYSQQRRDGHDPVFTRDRLPGVRGIECWEDERTVTGPLGVISQKYRDEKHRDRLHREADDGTE</sequence>
<name>A0A1G8H240_9NOCA</name>
<feature type="transmembrane region" description="Helical" evidence="9">
    <location>
        <begin position="195"/>
        <end position="214"/>
    </location>
</feature>
<feature type="transmembrane region" description="Helical" evidence="9">
    <location>
        <begin position="430"/>
        <end position="450"/>
    </location>
</feature>
<keyword evidence="3 9" id="KW-0813">Transport</keyword>
<dbReference type="InterPro" id="IPR001463">
    <property type="entry name" value="Na/Ala_symport"/>
</dbReference>
<gene>
    <name evidence="10" type="ORF">SAMN05444695_104287</name>
</gene>
<proteinExistence type="inferred from homology"/>
<keyword evidence="5 9" id="KW-0812">Transmembrane</keyword>
<keyword evidence="7 9" id="KW-1133">Transmembrane helix</keyword>
<keyword evidence="8 9" id="KW-0472">Membrane</keyword>
<feature type="transmembrane region" description="Helical" evidence="9">
    <location>
        <begin position="155"/>
        <end position="175"/>
    </location>
</feature>
<evidence type="ECO:0000256" key="4">
    <source>
        <dbReference type="ARBA" id="ARBA00022475"/>
    </source>
</evidence>
<evidence type="ECO:0000313" key="11">
    <source>
        <dbReference type="Proteomes" id="UP000183263"/>
    </source>
</evidence>
<feature type="transmembrane region" description="Helical" evidence="9">
    <location>
        <begin position="404"/>
        <end position="424"/>
    </location>
</feature>
<comment type="similarity">
    <text evidence="2 9">Belongs to the alanine or glycine:cation symporter (AGCS) (TC 2.A.25) family.</text>
</comment>
<dbReference type="GO" id="GO:0005886">
    <property type="term" value="C:plasma membrane"/>
    <property type="evidence" value="ECO:0007669"/>
    <property type="project" value="UniProtKB-SubCell"/>
</dbReference>
<feature type="transmembrane region" description="Helical" evidence="9">
    <location>
        <begin position="226"/>
        <end position="247"/>
    </location>
</feature>
<feature type="transmembrane region" description="Helical" evidence="9">
    <location>
        <begin position="23"/>
        <end position="41"/>
    </location>
</feature>
<dbReference type="PANTHER" id="PTHR30330">
    <property type="entry name" value="AGSS FAMILY TRANSPORTER, SODIUM-ALANINE"/>
    <property type="match status" value="1"/>
</dbReference>
<evidence type="ECO:0000313" key="10">
    <source>
        <dbReference type="EMBL" id="SDI00735.1"/>
    </source>
</evidence>
<evidence type="ECO:0000256" key="9">
    <source>
        <dbReference type="RuleBase" id="RU363064"/>
    </source>
</evidence>
<protein>
    <submittedName>
        <fullName evidence="10">Alanine or glycine:cation symporter, AGCS family</fullName>
    </submittedName>
</protein>
<evidence type="ECO:0000256" key="8">
    <source>
        <dbReference type="ARBA" id="ARBA00023136"/>
    </source>
</evidence>
<dbReference type="Gene3D" id="1.20.1740.10">
    <property type="entry name" value="Amino acid/polyamine transporter I"/>
    <property type="match status" value="1"/>
</dbReference>